<keyword evidence="4" id="KW-0271">Exosome</keyword>
<dbReference type="InterPro" id="IPR027408">
    <property type="entry name" value="PNPase/RNase_PH_dom_sf"/>
</dbReference>
<comment type="subcellular location">
    <subcellularLocation>
        <location evidence="1">Nucleus</location>
    </subcellularLocation>
</comment>
<dbReference type="PANTHER" id="PTHR11953">
    <property type="entry name" value="EXOSOME COMPLEX COMPONENT"/>
    <property type="match status" value="1"/>
</dbReference>
<dbReference type="GO" id="GO:0016075">
    <property type="term" value="P:rRNA catabolic process"/>
    <property type="evidence" value="ECO:0007669"/>
    <property type="project" value="TreeGrafter"/>
</dbReference>
<feature type="chain" id="PRO_5025622056" description="Exoribonuclease phosphorolytic domain-containing protein" evidence="6">
    <location>
        <begin position="23"/>
        <end position="302"/>
    </location>
</feature>
<evidence type="ECO:0000256" key="5">
    <source>
        <dbReference type="ARBA" id="ARBA00023242"/>
    </source>
</evidence>
<dbReference type="GO" id="GO:0005730">
    <property type="term" value="C:nucleolus"/>
    <property type="evidence" value="ECO:0007669"/>
    <property type="project" value="TreeGrafter"/>
</dbReference>
<keyword evidence="5" id="KW-0539">Nucleus</keyword>
<dbReference type="AlphaFoldDB" id="A0A6A7BAR4"/>
<dbReference type="GO" id="GO:0071051">
    <property type="term" value="P:poly(A)-dependent snoRNA 3'-end processing"/>
    <property type="evidence" value="ECO:0007669"/>
    <property type="project" value="TreeGrafter"/>
</dbReference>
<dbReference type="GO" id="GO:0006364">
    <property type="term" value="P:rRNA processing"/>
    <property type="evidence" value="ECO:0007669"/>
    <property type="project" value="UniProtKB-KW"/>
</dbReference>
<dbReference type="Proteomes" id="UP000799423">
    <property type="component" value="Unassembled WGS sequence"/>
</dbReference>
<dbReference type="SUPFAM" id="SSF54211">
    <property type="entry name" value="Ribosomal protein S5 domain 2-like"/>
    <property type="match status" value="1"/>
</dbReference>
<dbReference type="OrthoDB" id="27298at2759"/>
<evidence type="ECO:0000313" key="8">
    <source>
        <dbReference type="EMBL" id="KAF2851505.1"/>
    </source>
</evidence>
<accession>A0A6A7BAR4</accession>
<keyword evidence="6" id="KW-0732">Signal</keyword>
<sequence length="302" mass="33042">MGYMRCFSWALSTLGIPVAIFGDFVTGRRATSTTPTNTAIMVAQPEVTLTHLNQADGSATYTHNGYSIIGAVNGPIEVQRRDEMPEEAAIEVNVRPAAGVGSPKERHLETLLHNTLHSIILTRLIPRTLVQITLQIRSLPEEETSTGVNTSLTILPHLLHTALLALLSASIPLSTTLTSILIAIPSSPSTTSATPFIQPTANELLRAKPVRSTHVFAFSGKRKMLLSESEGNFSYEEWAEASELAENLCCGEEDEEDEGGIKLGDDEAMDIDGQAQSQSLEKWLREVVRKKVEHEQRWKTAT</sequence>
<evidence type="ECO:0000256" key="6">
    <source>
        <dbReference type="SAM" id="SignalP"/>
    </source>
</evidence>
<dbReference type="InterPro" id="IPR001247">
    <property type="entry name" value="ExoRNase_PH_dom1"/>
</dbReference>
<gene>
    <name evidence="8" type="ORF">T440DRAFT_528798</name>
</gene>
<evidence type="ECO:0000256" key="1">
    <source>
        <dbReference type="ARBA" id="ARBA00004123"/>
    </source>
</evidence>
<keyword evidence="3" id="KW-0698">rRNA processing</keyword>
<proteinExistence type="inferred from homology"/>
<evidence type="ECO:0000256" key="3">
    <source>
        <dbReference type="ARBA" id="ARBA00022552"/>
    </source>
</evidence>
<dbReference type="GO" id="GO:0034475">
    <property type="term" value="P:U4 snRNA 3'-end processing"/>
    <property type="evidence" value="ECO:0007669"/>
    <property type="project" value="TreeGrafter"/>
</dbReference>
<dbReference type="CDD" id="cd11372">
    <property type="entry name" value="RNase_PH_RRP46"/>
    <property type="match status" value="1"/>
</dbReference>
<comment type="similarity">
    <text evidence="2">Belongs to the RNase PH family.</text>
</comment>
<dbReference type="InterPro" id="IPR036345">
    <property type="entry name" value="ExoRNase_PH_dom2_sf"/>
</dbReference>
<organism evidence="8 9">
    <name type="scientific">Plenodomus tracheiphilus IPT5</name>
    <dbReference type="NCBI Taxonomy" id="1408161"/>
    <lineage>
        <taxon>Eukaryota</taxon>
        <taxon>Fungi</taxon>
        <taxon>Dikarya</taxon>
        <taxon>Ascomycota</taxon>
        <taxon>Pezizomycotina</taxon>
        <taxon>Dothideomycetes</taxon>
        <taxon>Pleosporomycetidae</taxon>
        <taxon>Pleosporales</taxon>
        <taxon>Pleosporineae</taxon>
        <taxon>Leptosphaeriaceae</taxon>
        <taxon>Plenodomus</taxon>
    </lineage>
</organism>
<dbReference type="Gene3D" id="3.30.230.70">
    <property type="entry name" value="GHMP Kinase, N-terminal domain"/>
    <property type="match status" value="1"/>
</dbReference>
<dbReference type="PANTHER" id="PTHR11953:SF1">
    <property type="entry name" value="EXOSOME COMPLEX COMPONENT RRP46"/>
    <property type="match status" value="1"/>
</dbReference>
<evidence type="ECO:0000256" key="4">
    <source>
        <dbReference type="ARBA" id="ARBA00022835"/>
    </source>
</evidence>
<evidence type="ECO:0000259" key="7">
    <source>
        <dbReference type="Pfam" id="PF01138"/>
    </source>
</evidence>
<dbReference type="EMBL" id="MU006302">
    <property type="protein sequence ID" value="KAF2851505.1"/>
    <property type="molecule type" value="Genomic_DNA"/>
</dbReference>
<dbReference type="Pfam" id="PF01138">
    <property type="entry name" value="RNase_PH"/>
    <property type="match status" value="1"/>
</dbReference>
<dbReference type="InterPro" id="IPR050080">
    <property type="entry name" value="RNase_PH"/>
</dbReference>
<dbReference type="GO" id="GO:0000176">
    <property type="term" value="C:nuclear exosome (RNase complex)"/>
    <property type="evidence" value="ECO:0007669"/>
    <property type="project" value="TreeGrafter"/>
</dbReference>
<evidence type="ECO:0000256" key="2">
    <source>
        <dbReference type="ARBA" id="ARBA00006678"/>
    </source>
</evidence>
<name>A0A6A7BAR4_9PLEO</name>
<keyword evidence="9" id="KW-1185">Reference proteome</keyword>
<dbReference type="GO" id="GO:0003723">
    <property type="term" value="F:RNA binding"/>
    <property type="evidence" value="ECO:0007669"/>
    <property type="project" value="TreeGrafter"/>
</dbReference>
<feature type="signal peptide" evidence="6">
    <location>
        <begin position="1"/>
        <end position="22"/>
    </location>
</feature>
<reference evidence="8" key="1">
    <citation type="submission" date="2020-01" db="EMBL/GenBank/DDBJ databases">
        <authorList>
            <consortium name="DOE Joint Genome Institute"/>
            <person name="Haridas S."/>
            <person name="Albert R."/>
            <person name="Binder M."/>
            <person name="Bloem J."/>
            <person name="Labutti K."/>
            <person name="Salamov A."/>
            <person name="Andreopoulos B."/>
            <person name="Baker S.E."/>
            <person name="Barry K."/>
            <person name="Bills G."/>
            <person name="Bluhm B.H."/>
            <person name="Cannon C."/>
            <person name="Castanera R."/>
            <person name="Culley D.E."/>
            <person name="Daum C."/>
            <person name="Ezra D."/>
            <person name="Gonzalez J.B."/>
            <person name="Henrissat B."/>
            <person name="Kuo A."/>
            <person name="Liang C."/>
            <person name="Lipzen A."/>
            <person name="Lutzoni F."/>
            <person name="Magnuson J."/>
            <person name="Mondo S."/>
            <person name="Nolan M."/>
            <person name="Ohm R."/>
            <person name="Pangilinan J."/>
            <person name="Park H.-J."/>
            <person name="Ramirez L."/>
            <person name="Alfaro M."/>
            <person name="Sun H."/>
            <person name="Tritt A."/>
            <person name="Yoshinaga Y."/>
            <person name="Zwiers L.-H."/>
            <person name="Turgeon B.G."/>
            <person name="Goodwin S.B."/>
            <person name="Spatafora J.W."/>
            <person name="Crous P.W."/>
            <person name="Grigoriev I.V."/>
        </authorList>
    </citation>
    <scope>NUCLEOTIDE SEQUENCE</scope>
    <source>
        <strain evidence="8">IPT5</strain>
    </source>
</reference>
<protein>
    <recommendedName>
        <fullName evidence="7">Exoribonuclease phosphorolytic domain-containing protein</fullName>
    </recommendedName>
</protein>
<dbReference type="SUPFAM" id="SSF55666">
    <property type="entry name" value="Ribonuclease PH domain 2-like"/>
    <property type="match status" value="1"/>
</dbReference>
<feature type="domain" description="Exoribonuclease phosphorolytic" evidence="7">
    <location>
        <begin position="47"/>
        <end position="172"/>
    </location>
</feature>
<evidence type="ECO:0000313" key="9">
    <source>
        <dbReference type="Proteomes" id="UP000799423"/>
    </source>
</evidence>
<dbReference type="InterPro" id="IPR020568">
    <property type="entry name" value="Ribosomal_Su5_D2-typ_SF"/>
</dbReference>
<dbReference type="GO" id="GO:0071028">
    <property type="term" value="P:nuclear mRNA surveillance"/>
    <property type="evidence" value="ECO:0007669"/>
    <property type="project" value="TreeGrafter"/>
</dbReference>
<dbReference type="GO" id="GO:0000177">
    <property type="term" value="C:cytoplasmic exosome (RNase complex)"/>
    <property type="evidence" value="ECO:0007669"/>
    <property type="project" value="TreeGrafter"/>
</dbReference>